<dbReference type="AlphaFoldDB" id="A0A2M4DQ38"/>
<proteinExistence type="predicted"/>
<dbReference type="EMBL" id="GGFL01015467">
    <property type="protein sequence ID" value="MBW79645.1"/>
    <property type="molecule type" value="Transcribed_RNA"/>
</dbReference>
<name>A0A2M4DQ38_ANODA</name>
<evidence type="ECO:0000313" key="2">
    <source>
        <dbReference type="EMBL" id="MBW79645.1"/>
    </source>
</evidence>
<feature type="chain" id="PRO_5014856936" evidence="1">
    <location>
        <begin position="29"/>
        <end position="71"/>
    </location>
</feature>
<reference evidence="2" key="1">
    <citation type="submission" date="2018-01" db="EMBL/GenBank/DDBJ databases">
        <title>An insight into the sialome of Amazonian anophelines.</title>
        <authorList>
            <person name="Ribeiro J.M."/>
            <person name="Scarpassa V."/>
            <person name="Calvo E."/>
        </authorList>
    </citation>
    <scope>NUCLEOTIDE SEQUENCE</scope>
</reference>
<feature type="signal peptide" evidence="1">
    <location>
        <begin position="1"/>
        <end position="28"/>
    </location>
</feature>
<organism evidence="2">
    <name type="scientific">Anopheles darlingi</name>
    <name type="common">Mosquito</name>
    <dbReference type="NCBI Taxonomy" id="43151"/>
    <lineage>
        <taxon>Eukaryota</taxon>
        <taxon>Metazoa</taxon>
        <taxon>Ecdysozoa</taxon>
        <taxon>Arthropoda</taxon>
        <taxon>Hexapoda</taxon>
        <taxon>Insecta</taxon>
        <taxon>Pterygota</taxon>
        <taxon>Neoptera</taxon>
        <taxon>Endopterygota</taxon>
        <taxon>Diptera</taxon>
        <taxon>Nematocera</taxon>
        <taxon>Culicoidea</taxon>
        <taxon>Culicidae</taxon>
        <taxon>Anophelinae</taxon>
        <taxon>Anopheles</taxon>
    </lineage>
</organism>
<accession>A0A2M4DQ38</accession>
<evidence type="ECO:0000256" key="1">
    <source>
        <dbReference type="SAM" id="SignalP"/>
    </source>
</evidence>
<keyword evidence="1" id="KW-0732">Signal</keyword>
<sequence length="71" mass="7321">MSMSVCSACTFLALSCLLPAWLAGGAAAAAIEARVCVRLCGRTMAAVAALAASPGYLCNDEVTRDLHDIFQ</sequence>
<protein>
    <submittedName>
        <fullName evidence="2">Putative secreted protein</fullName>
    </submittedName>
</protein>